<gene>
    <name evidence="2" type="ORF">LCGC14_2597900</name>
</gene>
<feature type="transmembrane region" description="Helical" evidence="1">
    <location>
        <begin position="12"/>
        <end position="32"/>
    </location>
</feature>
<dbReference type="InterPro" id="IPR014509">
    <property type="entry name" value="YjdF-like"/>
</dbReference>
<feature type="transmembrane region" description="Helical" evidence="1">
    <location>
        <begin position="118"/>
        <end position="136"/>
    </location>
</feature>
<name>A0A0F9AXI8_9ZZZZ</name>
<evidence type="ECO:0008006" key="3">
    <source>
        <dbReference type="Google" id="ProtNLM"/>
    </source>
</evidence>
<feature type="transmembrane region" description="Helical" evidence="1">
    <location>
        <begin position="38"/>
        <end position="58"/>
    </location>
</feature>
<keyword evidence="1" id="KW-1133">Transmembrane helix</keyword>
<comment type="caution">
    <text evidence="2">The sequence shown here is derived from an EMBL/GenBank/DDBJ whole genome shotgun (WGS) entry which is preliminary data.</text>
</comment>
<sequence>MGISTTYVKKLIIAATIATVAAHELGSLLSWYQNFTWYDTFVHTIGGFWVAVTVFGLLPRYVSNAKLHSALKEHTVRTLLYAVLVVALLWELFEFMVGQYITYTYNVSVLLQPGLGDTVLDIVAGLAGAAIAAIAIRRIK</sequence>
<dbReference type="AlphaFoldDB" id="A0A0F9AXI8"/>
<protein>
    <recommendedName>
        <fullName evidence="3">VanZ-like domain-containing protein</fullName>
    </recommendedName>
</protein>
<reference evidence="2" key="1">
    <citation type="journal article" date="2015" name="Nature">
        <title>Complex archaea that bridge the gap between prokaryotes and eukaryotes.</title>
        <authorList>
            <person name="Spang A."/>
            <person name="Saw J.H."/>
            <person name="Jorgensen S.L."/>
            <person name="Zaremba-Niedzwiedzka K."/>
            <person name="Martijn J."/>
            <person name="Lind A.E."/>
            <person name="van Eijk R."/>
            <person name="Schleper C."/>
            <person name="Guy L."/>
            <person name="Ettema T.J."/>
        </authorList>
    </citation>
    <scope>NUCLEOTIDE SEQUENCE</scope>
</reference>
<accession>A0A0F9AXI8</accession>
<dbReference type="Pfam" id="PF09997">
    <property type="entry name" value="DUF2238"/>
    <property type="match status" value="1"/>
</dbReference>
<evidence type="ECO:0000256" key="1">
    <source>
        <dbReference type="SAM" id="Phobius"/>
    </source>
</evidence>
<keyword evidence="1" id="KW-0812">Transmembrane</keyword>
<proteinExistence type="predicted"/>
<dbReference type="EMBL" id="LAZR01043784">
    <property type="protein sequence ID" value="KKL06252.1"/>
    <property type="molecule type" value="Genomic_DNA"/>
</dbReference>
<feature type="transmembrane region" description="Helical" evidence="1">
    <location>
        <begin position="79"/>
        <end position="98"/>
    </location>
</feature>
<evidence type="ECO:0000313" key="2">
    <source>
        <dbReference type="EMBL" id="KKL06252.1"/>
    </source>
</evidence>
<organism evidence="2">
    <name type="scientific">marine sediment metagenome</name>
    <dbReference type="NCBI Taxonomy" id="412755"/>
    <lineage>
        <taxon>unclassified sequences</taxon>
        <taxon>metagenomes</taxon>
        <taxon>ecological metagenomes</taxon>
    </lineage>
</organism>
<keyword evidence="1" id="KW-0472">Membrane</keyword>